<feature type="signal peptide" evidence="1">
    <location>
        <begin position="1"/>
        <end position="21"/>
    </location>
</feature>
<gene>
    <name evidence="2" type="ORF">V1264_003567</name>
</gene>
<proteinExistence type="predicted"/>
<keyword evidence="3" id="KW-1185">Reference proteome</keyword>
<keyword evidence="1" id="KW-0732">Signal</keyword>
<protein>
    <recommendedName>
        <fullName evidence="4">EF-hand domain-containing protein</fullName>
    </recommendedName>
</protein>
<evidence type="ECO:0000313" key="3">
    <source>
        <dbReference type="Proteomes" id="UP001374579"/>
    </source>
</evidence>
<dbReference type="EMBL" id="JBAMIC010000012">
    <property type="protein sequence ID" value="KAK7099425.1"/>
    <property type="molecule type" value="Genomic_DNA"/>
</dbReference>
<organism evidence="2 3">
    <name type="scientific">Littorina saxatilis</name>
    <dbReference type="NCBI Taxonomy" id="31220"/>
    <lineage>
        <taxon>Eukaryota</taxon>
        <taxon>Metazoa</taxon>
        <taxon>Spiralia</taxon>
        <taxon>Lophotrochozoa</taxon>
        <taxon>Mollusca</taxon>
        <taxon>Gastropoda</taxon>
        <taxon>Caenogastropoda</taxon>
        <taxon>Littorinimorpha</taxon>
        <taxon>Littorinoidea</taxon>
        <taxon>Littorinidae</taxon>
        <taxon>Littorina</taxon>
    </lineage>
</organism>
<feature type="chain" id="PRO_5042894388" description="EF-hand domain-containing protein" evidence="1">
    <location>
        <begin position="22"/>
        <end position="146"/>
    </location>
</feature>
<accession>A0AAN9GA40</accession>
<dbReference type="Proteomes" id="UP001374579">
    <property type="component" value="Unassembled WGS sequence"/>
</dbReference>
<evidence type="ECO:0000256" key="1">
    <source>
        <dbReference type="SAM" id="SignalP"/>
    </source>
</evidence>
<dbReference type="AlphaFoldDB" id="A0AAN9GA40"/>
<comment type="caution">
    <text evidence="2">The sequence shown here is derived from an EMBL/GenBank/DDBJ whole genome shotgun (WGS) entry which is preliminary data.</text>
</comment>
<evidence type="ECO:0008006" key="4">
    <source>
        <dbReference type="Google" id="ProtNLM"/>
    </source>
</evidence>
<dbReference type="PROSITE" id="PS00018">
    <property type="entry name" value="EF_HAND_1"/>
    <property type="match status" value="1"/>
</dbReference>
<evidence type="ECO:0000313" key="2">
    <source>
        <dbReference type="EMBL" id="KAK7099425.1"/>
    </source>
</evidence>
<reference evidence="2 3" key="1">
    <citation type="submission" date="2024-02" db="EMBL/GenBank/DDBJ databases">
        <title>Chromosome-scale genome assembly of the rough periwinkle Littorina saxatilis.</title>
        <authorList>
            <person name="De Jode A."/>
            <person name="Faria R."/>
            <person name="Formenti G."/>
            <person name="Sims Y."/>
            <person name="Smith T.P."/>
            <person name="Tracey A."/>
            <person name="Wood J.M.D."/>
            <person name="Zagrodzka Z.B."/>
            <person name="Johannesson K."/>
            <person name="Butlin R.K."/>
            <person name="Leder E.H."/>
        </authorList>
    </citation>
    <scope>NUCLEOTIDE SEQUENCE [LARGE SCALE GENOMIC DNA]</scope>
    <source>
        <strain evidence="2">Snail1</strain>
        <tissue evidence="2">Muscle</tissue>
    </source>
</reference>
<dbReference type="InterPro" id="IPR018247">
    <property type="entry name" value="EF_Hand_1_Ca_BS"/>
</dbReference>
<sequence length="146" mass="16286">MQMTILLTFVASMFLLVLSKSAKTLNEAAALDTANKVVSLTADKIEAHRLVKRQADFEFEEPEVTFFQCQSLGVTPFTGLPLGAITSLFAQADADNNGVLTNFELLYFGNAMRTYIFECYGFNRGLLNIYKVIQTIDPLSFSSRTY</sequence>
<name>A0AAN9GA40_9CAEN</name>